<dbReference type="PANTHER" id="PTHR33318">
    <property type="entry name" value="ASPARTYL/GLUTAMYL-TRNA(ASN/GLN) AMIDOTRANSFERASE SUBUNIT"/>
    <property type="match status" value="1"/>
</dbReference>
<evidence type="ECO:0000256" key="1">
    <source>
        <dbReference type="SAM" id="MobiDB-lite"/>
    </source>
</evidence>
<dbReference type="GO" id="GO:0007142">
    <property type="term" value="P:male meiosis II"/>
    <property type="evidence" value="ECO:0007669"/>
    <property type="project" value="InterPro"/>
</dbReference>
<sequence>MGCFLTCLGGSKNCKIGRKSNRSLPIDSVKEVNSTSLHPSPSPKEIISGIIVAIDEPVSEQRKNEEAIATIRKKVTFDLNITTFENATIHEEPKELERTETEIHLKKVNSRVEKYVKDAPKPTSFSANYRYQNCDSSDDEEENDSDKEEEGDCEECDFREEENELIVIENEEDSYDSFFTIPMENYWEILQEVSRPTPANSSASIEPSILAKSNVCDRSQHIYAVLNPAENLSQWKQIKVHAATAKNSNKENINSKIEDKTFLGSQPAFKIQKPDKSISSSLNANGVVNHDIILEASLSNWLTPTDDPRIGEPENTNFSSLKSPSILEEGPILGAPTVEDIKQSSQTSSPIGFYNRTSEEIPTVEHVRSYLDGKSKQDYLDEKCKQDSASMI</sequence>
<evidence type="ECO:0000313" key="2">
    <source>
        <dbReference type="EMBL" id="PKA55060.1"/>
    </source>
</evidence>
<dbReference type="EMBL" id="KZ451980">
    <property type="protein sequence ID" value="PKA55060.1"/>
    <property type="molecule type" value="Genomic_DNA"/>
</dbReference>
<dbReference type="PANTHER" id="PTHR33318:SF4">
    <property type="entry name" value="OS04G0511700 PROTEIN"/>
    <property type="match status" value="1"/>
</dbReference>
<evidence type="ECO:0000313" key="3">
    <source>
        <dbReference type="Proteomes" id="UP000236161"/>
    </source>
</evidence>
<gene>
    <name evidence="2" type="ORF">AXF42_Ash003697</name>
</gene>
<name>A0A2I0AHN8_9ASPA</name>
<dbReference type="Proteomes" id="UP000236161">
    <property type="component" value="Unassembled WGS sequence"/>
</dbReference>
<dbReference type="AlphaFoldDB" id="A0A2I0AHN8"/>
<dbReference type="STRING" id="1088818.A0A2I0AHN8"/>
<dbReference type="InterPro" id="IPR039300">
    <property type="entry name" value="JASON"/>
</dbReference>
<proteinExistence type="predicted"/>
<protein>
    <submittedName>
        <fullName evidence="2">Uncharacterized protein</fullName>
    </submittedName>
</protein>
<feature type="compositionally biased region" description="Acidic residues" evidence="1">
    <location>
        <begin position="136"/>
        <end position="157"/>
    </location>
</feature>
<feature type="region of interest" description="Disordered" evidence="1">
    <location>
        <begin position="127"/>
        <end position="157"/>
    </location>
</feature>
<organism evidence="2 3">
    <name type="scientific">Apostasia shenzhenica</name>
    <dbReference type="NCBI Taxonomy" id="1088818"/>
    <lineage>
        <taxon>Eukaryota</taxon>
        <taxon>Viridiplantae</taxon>
        <taxon>Streptophyta</taxon>
        <taxon>Embryophyta</taxon>
        <taxon>Tracheophyta</taxon>
        <taxon>Spermatophyta</taxon>
        <taxon>Magnoliopsida</taxon>
        <taxon>Liliopsida</taxon>
        <taxon>Asparagales</taxon>
        <taxon>Orchidaceae</taxon>
        <taxon>Apostasioideae</taxon>
        <taxon>Apostasia</taxon>
    </lineage>
</organism>
<dbReference type="OrthoDB" id="1925835at2759"/>
<accession>A0A2I0AHN8</accession>
<reference evidence="2 3" key="1">
    <citation type="journal article" date="2017" name="Nature">
        <title>The Apostasia genome and the evolution of orchids.</title>
        <authorList>
            <person name="Zhang G.Q."/>
            <person name="Liu K.W."/>
            <person name="Li Z."/>
            <person name="Lohaus R."/>
            <person name="Hsiao Y.Y."/>
            <person name="Niu S.C."/>
            <person name="Wang J.Y."/>
            <person name="Lin Y.C."/>
            <person name="Xu Q."/>
            <person name="Chen L.J."/>
            <person name="Yoshida K."/>
            <person name="Fujiwara S."/>
            <person name="Wang Z.W."/>
            <person name="Zhang Y.Q."/>
            <person name="Mitsuda N."/>
            <person name="Wang M."/>
            <person name="Liu G.H."/>
            <person name="Pecoraro L."/>
            <person name="Huang H.X."/>
            <person name="Xiao X.J."/>
            <person name="Lin M."/>
            <person name="Wu X.Y."/>
            <person name="Wu W.L."/>
            <person name="Chen Y.Y."/>
            <person name="Chang S.B."/>
            <person name="Sakamoto S."/>
            <person name="Ohme-Takagi M."/>
            <person name="Yagi M."/>
            <person name="Zeng S.J."/>
            <person name="Shen C.Y."/>
            <person name="Yeh C.M."/>
            <person name="Luo Y.B."/>
            <person name="Tsai W.C."/>
            <person name="Van de Peer Y."/>
            <person name="Liu Z.J."/>
        </authorList>
    </citation>
    <scope>NUCLEOTIDE SEQUENCE [LARGE SCALE GENOMIC DNA]</scope>
    <source>
        <strain evidence="3">cv. Shenzhen</strain>
        <tissue evidence="2">Stem</tissue>
    </source>
</reference>
<keyword evidence="3" id="KW-1185">Reference proteome</keyword>